<dbReference type="GO" id="GO:0006281">
    <property type="term" value="P:DNA repair"/>
    <property type="evidence" value="ECO:0007669"/>
    <property type="project" value="UniProtKB-KW"/>
</dbReference>
<feature type="domain" description="UmuC" evidence="15">
    <location>
        <begin position="41"/>
        <end position="302"/>
    </location>
</feature>
<dbReference type="AlphaFoldDB" id="A0AB34G0F1"/>
<dbReference type="SUPFAM" id="SSF100879">
    <property type="entry name" value="Lesion bypass DNA polymerase (Y-family), little finger domain"/>
    <property type="match status" value="1"/>
</dbReference>
<evidence type="ECO:0000256" key="10">
    <source>
        <dbReference type="ARBA" id="ARBA00023242"/>
    </source>
</evidence>
<feature type="compositionally biased region" description="Polar residues" evidence="13">
    <location>
        <begin position="618"/>
        <end position="632"/>
    </location>
</feature>
<evidence type="ECO:0000256" key="6">
    <source>
        <dbReference type="ARBA" id="ARBA00022771"/>
    </source>
</evidence>
<dbReference type="SUPFAM" id="SSF56672">
    <property type="entry name" value="DNA/RNA polymerases"/>
    <property type="match status" value="1"/>
</dbReference>
<dbReference type="PANTHER" id="PTHR45873">
    <property type="entry name" value="DNA POLYMERASE ETA"/>
    <property type="match status" value="1"/>
</dbReference>
<feature type="domain" description="UBZ3-type" evidence="16">
    <location>
        <begin position="572"/>
        <end position="607"/>
    </location>
</feature>
<keyword evidence="9" id="KW-0234">DNA repair</keyword>
<evidence type="ECO:0000313" key="17">
    <source>
        <dbReference type="EMBL" id="KAJ6444152.1"/>
    </source>
</evidence>
<gene>
    <name evidence="17" type="primary">POLH</name>
    <name evidence="17" type="ORF">O9K51_02546</name>
</gene>
<dbReference type="Pfam" id="PF21704">
    <property type="entry name" value="POLH-Rev1_HhH"/>
    <property type="match status" value="1"/>
</dbReference>
<dbReference type="PROSITE" id="PS50173">
    <property type="entry name" value="UMUC"/>
    <property type="match status" value="1"/>
</dbReference>
<keyword evidence="18" id="KW-1185">Reference proteome</keyword>
<feature type="region of interest" description="Disordered" evidence="13">
    <location>
        <begin position="487"/>
        <end position="564"/>
    </location>
</feature>
<organism evidence="17 18">
    <name type="scientific">Purpureocillium lavendulum</name>
    <dbReference type="NCBI Taxonomy" id="1247861"/>
    <lineage>
        <taxon>Eukaryota</taxon>
        <taxon>Fungi</taxon>
        <taxon>Dikarya</taxon>
        <taxon>Ascomycota</taxon>
        <taxon>Pezizomycotina</taxon>
        <taxon>Sordariomycetes</taxon>
        <taxon>Hypocreomycetidae</taxon>
        <taxon>Hypocreales</taxon>
        <taxon>Ophiocordycipitaceae</taxon>
        <taxon>Purpureocillium</taxon>
    </lineage>
</organism>
<evidence type="ECO:0000256" key="1">
    <source>
        <dbReference type="ARBA" id="ARBA00004123"/>
    </source>
</evidence>
<dbReference type="PROSITE" id="PS51907">
    <property type="entry name" value="ZF_UBZ3"/>
    <property type="match status" value="1"/>
</dbReference>
<evidence type="ECO:0000256" key="11">
    <source>
        <dbReference type="ARBA" id="ARBA00044975"/>
    </source>
</evidence>
<evidence type="ECO:0000256" key="2">
    <source>
        <dbReference type="ARBA" id="ARBA00004173"/>
    </source>
</evidence>
<keyword evidence="5" id="KW-0227">DNA damage</keyword>
<dbReference type="FunFam" id="3.40.1170.60:FF:000008">
    <property type="entry name" value="DNA polymerase eta subunit"/>
    <property type="match status" value="1"/>
</dbReference>
<dbReference type="Pfam" id="PF11799">
    <property type="entry name" value="IMS_C"/>
    <property type="match status" value="1"/>
</dbReference>
<dbReference type="Gene3D" id="3.30.70.270">
    <property type="match status" value="1"/>
</dbReference>
<name>A0AB34G0F1_9HYPO</name>
<dbReference type="InterPro" id="IPR041298">
    <property type="entry name" value="UBZ3"/>
</dbReference>
<accession>A0AB34G0F1</accession>
<evidence type="ECO:0000313" key="18">
    <source>
        <dbReference type="Proteomes" id="UP001163105"/>
    </source>
</evidence>
<evidence type="ECO:0000259" key="15">
    <source>
        <dbReference type="PROSITE" id="PS50173"/>
    </source>
</evidence>
<keyword evidence="6 12" id="KW-0863">Zinc-finger</keyword>
<dbReference type="GO" id="GO:0042276">
    <property type="term" value="P:error-prone translesion synthesis"/>
    <property type="evidence" value="ECO:0007669"/>
    <property type="project" value="TreeGrafter"/>
</dbReference>
<evidence type="ECO:0000256" key="9">
    <source>
        <dbReference type="ARBA" id="ARBA00023204"/>
    </source>
</evidence>
<dbReference type="InterPro" id="IPR052230">
    <property type="entry name" value="DNA_polymerase_eta"/>
</dbReference>
<dbReference type="GO" id="GO:0005657">
    <property type="term" value="C:replication fork"/>
    <property type="evidence" value="ECO:0007669"/>
    <property type="project" value="TreeGrafter"/>
</dbReference>
<comment type="caution">
    <text evidence="17">The sequence shown here is derived from an EMBL/GenBank/DDBJ whole genome shotgun (WGS) entry which is preliminary data.</text>
</comment>
<dbReference type="Gene3D" id="3.40.1170.60">
    <property type="match status" value="1"/>
</dbReference>
<dbReference type="FunFam" id="1.10.150.20:FF:000014">
    <property type="entry name" value="Polymerase (DNA directed), eta"/>
    <property type="match status" value="1"/>
</dbReference>
<dbReference type="GO" id="GO:0003684">
    <property type="term" value="F:damaged DNA binding"/>
    <property type="evidence" value="ECO:0007669"/>
    <property type="project" value="InterPro"/>
</dbReference>
<feature type="domain" description="C2H2-type" evidence="14">
    <location>
        <begin position="577"/>
        <end position="604"/>
    </location>
</feature>
<feature type="region of interest" description="Disordered" evidence="13">
    <location>
        <begin position="588"/>
        <end position="651"/>
    </location>
</feature>
<dbReference type="EMBL" id="JAQHRD010000002">
    <property type="protein sequence ID" value="KAJ6444152.1"/>
    <property type="molecule type" value="Genomic_DNA"/>
</dbReference>
<sequence length="651" mass="72124">MSSPPAISSPLQAGSRRRSRFTYRQFAQLASYNTSNPLRVIAHIDLDAFYAQCEMVRLGVPEDKPLAVQQWQGLIAVNYPARAAGIGRHCNITEAKKLCPELIAQHVATWREGDDKWAYREDAAANIASDKVSLDPYRLQSRRILGVVKEVLPRNLQKVEKASIDEVFLDLSAQVHSILLERFPELSSPPPYDDPTEVMPLPPISALDWQADALVDLDEEEETQDPDWDDVAILVGSEIVRAVRADIRQKLGYTCSAGIASNKLLSKLGSGFKKPNCQTVVRNRAVDAFLADFKLTKIRNLGGKLGDQVVSTFHTESVRELLKVSLDQMKVKLGDDTGRWLYDTVRGVDTSEVNSRTQIKSMLSAKSFRPSINNAEQALKWLRIFVADIYARLVEEGVLDNKRRPRTINLHHRTSGQTRSRQGPIPQGKALTDEVLFQLSKELLFQIISDGKVWPCANLSLSVGGFEEGIKGNMAIGAFLVKGSAEADAPRSNSPAPRTASEGPPSKKPRVESGGIHRFFERGANPDDITPNRYDSPQPGGEIQAHMTSSHQPQTHESEPSPLTETHADRQLPITDFLCRRCNARFGDPGSLQSHEDWHMAKDIQAEERVRPAFAGNPPSSRSSVQKGTNASPRRGRGGKLEQGQQKLKFG</sequence>
<dbReference type="InterPro" id="IPR001126">
    <property type="entry name" value="UmuC"/>
</dbReference>
<evidence type="ECO:0000256" key="4">
    <source>
        <dbReference type="ARBA" id="ARBA00022723"/>
    </source>
</evidence>
<dbReference type="InterPro" id="IPR043502">
    <property type="entry name" value="DNA/RNA_pol_sf"/>
</dbReference>
<dbReference type="GO" id="GO:0008270">
    <property type="term" value="F:zinc ion binding"/>
    <property type="evidence" value="ECO:0007669"/>
    <property type="project" value="UniProtKB-KW"/>
</dbReference>
<dbReference type="GO" id="GO:0035861">
    <property type="term" value="C:site of double-strand break"/>
    <property type="evidence" value="ECO:0007669"/>
    <property type="project" value="TreeGrafter"/>
</dbReference>
<evidence type="ECO:0000256" key="3">
    <source>
        <dbReference type="ARBA" id="ARBA00022679"/>
    </source>
</evidence>
<dbReference type="GO" id="GO:0007064">
    <property type="term" value="P:mitotic sister chromatid cohesion"/>
    <property type="evidence" value="ECO:0007669"/>
    <property type="project" value="UniProtKB-ARBA"/>
</dbReference>
<dbReference type="GO" id="GO:0009314">
    <property type="term" value="P:response to radiation"/>
    <property type="evidence" value="ECO:0007669"/>
    <property type="project" value="TreeGrafter"/>
</dbReference>
<keyword evidence="8" id="KW-0496">Mitochondrion</keyword>
<evidence type="ECO:0000259" key="16">
    <source>
        <dbReference type="PROSITE" id="PS51907"/>
    </source>
</evidence>
<evidence type="ECO:0000259" key="14">
    <source>
        <dbReference type="PROSITE" id="PS50157"/>
    </source>
</evidence>
<feature type="compositionally biased region" description="Basic and acidic residues" evidence="13">
    <location>
        <begin position="594"/>
        <end position="611"/>
    </location>
</feature>
<keyword evidence="4" id="KW-0479">Metal-binding</keyword>
<reference evidence="17" key="1">
    <citation type="submission" date="2023-01" db="EMBL/GenBank/DDBJ databases">
        <title>The growth and conidiation of Purpureocillium lavendulum are regulated by nitrogen source and histone H3K14 acetylation.</title>
        <authorList>
            <person name="Tang P."/>
            <person name="Han J."/>
            <person name="Zhang C."/>
            <person name="Tang P."/>
            <person name="Qi F."/>
            <person name="Zhang K."/>
            <person name="Liang L."/>
        </authorList>
    </citation>
    <scope>NUCLEOTIDE SEQUENCE</scope>
    <source>
        <strain evidence="17">YMF1.00683</strain>
    </source>
</reference>
<evidence type="ECO:0000256" key="5">
    <source>
        <dbReference type="ARBA" id="ARBA00022763"/>
    </source>
</evidence>
<keyword evidence="7" id="KW-0862">Zinc</keyword>
<proteinExistence type="predicted"/>
<comment type="subcellular location">
    <subcellularLocation>
        <location evidence="2">Mitochondrion</location>
    </subcellularLocation>
    <subcellularLocation>
        <location evidence="1">Nucleus</location>
    </subcellularLocation>
</comment>
<dbReference type="GO" id="GO:0003887">
    <property type="term" value="F:DNA-directed DNA polymerase activity"/>
    <property type="evidence" value="ECO:0007669"/>
    <property type="project" value="TreeGrafter"/>
</dbReference>
<dbReference type="InterPro" id="IPR036775">
    <property type="entry name" value="DNA_pol_Y-fam_lit_finger_sf"/>
</dbReference>
<dbReference type="GO" id="GO:0005634">
    <property type="term" value="C:nucleus"/>
    <property type="evidence" value="ECO:0007669"/>
    <property type="project" value="UniProtKB-SubCell"/>
</dbReference>
<evidence type="ECO:0000256" key="8">
    <source>
        <dbReference type="ARBA" id="ARBA00023128"/>
    </source>
</evidence>
<dbReference type="PROSITE" id="PS50157">
    <property type="entry name" value="ZINC_FINGER_C2H2_2"/>
    <property type="match status" value="1"/>
</dbReference>
<dbReference type="Gene3D" id="1.10.150.20">
    <property type="entry name" value="5' to 3' exonuclease, C-terminal subdomain"/>
    <property type="match status" value="1"/>
</dbReference>
<dbReference type="InterPro" id="IPR043128">
    <property type="entry name" value="Rev_trsase/Diguanyl_cyclase"/>
</dbReference>
<dbReference type="FunFam" id="3.30.1490.100:FF:000009">
    <property type="entry name" value="DNA polymerase eta subunit"/>
    <property type="match status" value="1"/>
</dbReference>
<dbReference type="Pfam" id="PF18439">
    <property type="entry name" value="zf_UBZ"/>
    <property type="match status" value="1"/>
</dbReference>
<evidence type="ECO:0000256" key="13">
    <source>
        <dbReference type="SAM" id="MobiDB-lite"/>
    </source>
</evidence>
<dbReference type="PROSITE" id="PS00028">
    <property type="entry name" value="ZINC_FINGER_C2H2_1"/>
    <property type="match status" value="1"/>
</dbReference>
<dbReference type="GO" id="GO:0005739">
    <property type="term" value="C:mitochondrion"/>
    <property type="evidence" value="ECO:0007669"/>
    <property type="project" value="UniProtKB-SubCell"/>
</dbReference>
<protein>
    <recommendedName>
        <fullName evidence="11">DNA polymerase eta</fullName>
    </recommendedName>
</protein>
<dbReference type="Pfam" id="PF00817">
    <property type="entry name" value="IMS"/>
    <property type="match status" value="1"/>
</dbReference>
<dbReference type="Gene3D" id="3.30.1490.100">
    <property type="entry name" value="DNA polymerase, Y-family, little finger domain"/>
    <property type="match status" value="1"/>
</dbReference>
<keyword evidence="3" id="KW-0808">Transferase</keyword>
<dbReference type="InterPro" id="IPR013087">
    <property type="entry name" value="Znf_C2H2_type"/>
</dbReference>
<dbReference type="PANTHER" id="PTHR45873:SF1">
    <property type="entry name" value="DNA POLYMERASE ETA"/>
    <property type="match status" value="1"/>
</dbReference>
<dbReference type="GO" id="GO:0070987">
    <property type="term" value="P:error-free translesion synthesis"/>
    <property type="evidence" value="ECO:0007669"/>
    <property type="project" value="UniProtKB-ARBA"/>
</dbReference>
<evidence type="ECO:0000256" key="12">
    <source>
        <dbReference type="PROSITE-ProRule" id="PRU00042"/>
    </source>
</evidence>
<keyword evidence="10" id="KW-0539">Nucleus</keyword>
<evidence type="ECO:0000256" key="7">
    <source>
        <dbReference type="ARBA" id="ARBA00022833"/>
    </source>
</evidence>
<dbReference type="InterPro" id="IPR017961">
    <property type="entry name" value="DNA_pol_Y-fam_little_finger"/>
</dbReference>
<dbReference type="Proteomes" id="UP001163105">
    <property type="component" value="Unassembled WGS sequence"/>
</dbReference>